<dbReference type="AlphaFoldDB" id="A0A4R3NWC1"/>
<dbReference type="RefSeq" id="WP_132494591.1">
    <property type="nucleotide sequence ID" value="NZ_SMAS01000001.1"/>
</dbReference>
<evidence type="ECO:0000313" key="1">
    <source>
        <dbReference type="EMBL" id="TCT38336.1"/>
    </source>
</evidence>
<name>A0A4R3NWC1_9GAMM</name>
<sequence length="211" mass="24317">MQLGSNDLTIADLKKFALFDKSVESFLNKLLCNSYDDFVKNVYKELETCIEFMEEDPSVRKNDGEDRLTTDIIHHFRAKGYHATHDEMIGGHSDIVIKHKDYMWLGEAKIHSNYKYLMQGFNQLCTRYSSGTNKNCNGGLVIYIRINDASAVIDEWKKRLDSEQLPEYSSTQCDSRQGLSFHSIHKHARSGLPYKVRHMGVVLGFDPKDKK</sequence>
<accession>A0A4R3NWC1</accession>
<dbReference type="Proteomes" id="UP000295055">
    <property type="component" value="Unassembled WGS sequence"/>
</dbReference>
<reference evidence="1 2" key="1">
    <citation type="submission" date="2019-03" db="EMBL/GenBank/DDBJ databases">
        <title>Genomic analyses of the natural microbiome of Caenorhabditis elegans.</title>
        <authorList>
            <person name="Samuel B."/>
        </authorList>
    </citation>
    <scope>NUCLEOTIDE SEQUENCE [LARGE SCALE GENOMIC DNA]</scope>
    <source>
        <strain evidence="1 2">JUb102</strain>
    </source>
</reference>
<evidence type="ECO:0008006" key="3">
    <source>
        <dbReference type="Google" id="ProtNLM"/>
    </source>
</evidence>
<proteinExistence type="predicted"/>
<dbReference type="EMBL" id="SMAS01000001">
    <property type="protein sequence ID" value="TCT38336.1"/>
    <property type="molecule type" value="Genomic_DNA"/>
</dbReference>
<dbReference type="OrthoDB" id="509598at2"/>
<gene>
    <name evidence="1" type="ORF">EC835_101335</name>
</gene>
<organism evidence="1 2">
    <name type="scientific">Providencia alcalifaciens</name>
    <dbReference type="NCBI Taxonomy" id="126385"/>
    <lineage>
        <taxon>Bacteria</taxon>
        <taxon>Pseudomonadati</taxon>
        <taxon>Pseudomonadota</taxon>
        <taxon>Gammaproteobacteria</taxon>
        <taxon>Enterobacterales</taxon>
        <taxon>Morganellaceae</taxon>
        <taxon>Providencia</taxon>
    </lineage>
</organism>
<evidence type="ECO:0000313" key="2">
    <source>
        <dbReference type="Proteomes" id="UP000295055"/>
    </source>
</evidence>
<comment type="caution">
    <text evidence="1">The sequence shown here is derived from an EMBL/GenBank/DDBJ whole genome shotgun (WGS) entry which is preliminary data.</text>
</comment>
<protein>
    <recommendedName>
        <fullName evidence="3">Restriction endonuclease</fullName>
    </recommendedName>
</protein>